<dbReference type="InterPro" id="IPR005546">
    <property type="entry name" value="Autotransporte_beta"/>
</dbReference>
<accession>A0ABR6X056</accession>
<evidence type="ECO:0000313" key="2">
    <source>
        <dbReference type="EMBL" id="MBC3806235.1"/>
    </source>
</evidence>
<dbReference type="Pfam" id="PF03797">
    <property type="entry name" value="Autotransporter"/>
    <property type="match status" value="1"/>
</dbReference>
<dbReference type="Proteomes" id="UP000648257">
    <property type="component" value="Unassembled WGS sequence"/>
</dbReference>
<dbReference type="NCBIfam" id="NF012211">
    <property type="entry name" value="tand_rpt_95"/>
    <property type="match status" value="4"/>
</dbReference>
<name>A0ABR6X056_9BURK</name>
<dbReference type="PROSITE" id="PS51208">
    <property type="entry name" value="AUTOTRANSPORTER"/>
    <property type="match status" value="1"/>
</dbReference>
<feature type="domain" description="Autotransporter" evidence="1">
    <location>
        <begin position="1396"/>
        <end position="1693"/>
    </location>
</feature>
<evidence type="ECO:0000259" key="1">
    <source>
        <dbReference type="PROSITE" id="PS51208"/>
    </source>
</evidence>
<evidence type="ECO:0000313" key="3">
    <source>
        <dbReference type="Proteomes" id="UP000648257"/>
    </source>
</evidence>
<dbReference type="Gene3D" id="2.60.40.3440">
    <property type="match status" value="14"/>
</dbReference>
<keyword evidence="3" id="KW-1185">Reference proteome</keyword>
<dbReference type="EMBL" id="JACOFW010000002">
    <property type="protein sequence ID" value="MBC3806235.1"/>
    <property type="molecule type" value="Genomic_DNA"/>
</dbReference>
<proteinExistence type="predicted"/>
<dbReference type="Gene3D" id="2.40.128.130">
    <property type="entry name" value="Autotransporter beta-domain"/>
    <property type="match status" value="1"/>
</dbReference>
<dbReference type="InterPro" id="IPR036709">
    <property type="entry name" value="Autotransporte_beta_dom_sf"/>
</dbReference>
<dbReference type="SUPFAM" id="SSF103515">
    <property type="entry name" value="Autotransporter"/>
    <property type="match status" value="1"/>
</dbReference>
<dbReference type="SMART" id="SM00869">
    <property type="entry name" value="Autotransporter"/>
    <property type="match status" value="1"/>
</dbReference>
<sequence>MPNAKQLGMLTLWQSLLCWLALILSNVAIAQMQPLPSTGPIADPISTSVQESSANNVIPSLTSGGALSVQVSAPALHGVVTVSGMNFIYTPNANYSGPDSFSYTAQNTGGTSAPALVSITVTPIAPTVNTVSVNLTANSINNIIPANIVGTATTISLVSTPLHGSASVSGLSIIYTPVAGYIGSDTFLYKASNIAGDSAPASVSIYVNGTPPVANPVSSSVAQNSSSNVISPSIIGTATTLAISELPAHGNATVSGMTILYTPSPNYVGPDSFSYIASNASGTSPAANVTITVNQVAPTANTVNGFVLANSSNNVIPSSILGTATSITLTSAPANGSASVSGLDIIYTPNAGFVGTDNFKYIASNAAGSSSNASIFIAVSGVAPVANTVTTTVLQNSSSNSISSNITGTANSIAIVSQPTHGTVSISGLTMIYTPAAGYVGADHFTYRATNSYGTSAVADVNINVNGIAPVANPVARVVVANSNNNSIASSVIGAVDSITVASAPLHGTASVSGLTILYSPTSGYVGSDTFTYTATNNYGTSAAATVSVTVNGIAPNANAINANVFSNSSGNLIASATGGGATSIVLVSAPSFGSANISGMSISYTPNPGFIGTDNFSYAAQNAFGTSSPASISIIVKDSVPVASAVNATVLMNSTANSITPNVIGNPTNIVLTSTPSHGSASISGLQIIYTPSSNYIGDDSFSYRAFNATGSSSSTPVNIRVTGNAPSANPITTAVLTNSSSNAIPSQTSGVVSSIAILSVPQHGVAQVSGTSILYTPNSGYVGNDVFTYIASNSFGNSPAASVNITVNPIDAPNLPTARDISINVISNSSNNPIAAATSGIVTTIGIGQAPSKGIVSVNGLSMSYTPTAGFVGTDSYTYFATNNAGNSTPATVRITVTGTAPVANPITTSILTNSSNQILTPSITGNANSISINSNPAHGIATINGMQLSYTPQANFIGVDTFTYVAMNSNGSSAPAAVTVTVNGIAPTANAIAVTVDTDSRNNAIVSDTSDNTVSIALLTAPAHGSASVSGLGMTYTPQANFSGADSFTYIAKNAYGESTPATVTITVKALPTLPLPIANPVSSEVMMNSNANPIAASVSGSFTQLNINRSPAHGTVNISGNQFIYTPNKDFSGTDSFSYQAANASGRSNDALVNINVKQTPPIANAISEVVESTQSNIVVRVNTNGTFDRITISSPASHGIAVVNGVDILYTPAANFVGTDSFTYFATNAAGNSTPAVVTVVVKAKPPTLANGNLQILAGTSASIDLASLLSTSAGATATFSIASQAAHANATMNGSRLTVNANLNYTGSDQVRIVASVNGLTSNIAIITLTITGRPDPAKDRTVQALQTTKAAVITQFERLQLENFNSRLNEIASQNSGLRSKEDKKKNEDACSKVALWAGGLNSFSSVAAEYEIKQHNGGASFGGDRCIGSPDTFIGFGVGYANSRGELRGQNATMNAQARNIANYGQLSPLPFFNFSWVVGVNDISSDYTRTTEQLSSASGMASPPMYGIAAAPANTTQHTGKWSGKQKMGSTSVGFDVDFTDFKISPYLRLDRSVITIGAYTETGDERSALRYQPQSFNSQRTTLGMNTETLIKTRFGELTPRLRFEYQKDVGKRDDIKINFVDNPNSTPYLINGSKLDRRLFHMGIGGDLLLENGWVIILNYGYYRSNEGNSSNALRLRLSYRL</sequence>
<organism evidence="2 3">
    <name type="scientific">Undibacterium seohonense</name>
    <dbReference type="NCBI Taxonomy" id="1344950"/>
    <lineage>
        <taxon>Bacteria</taxon>
        <taxon>Pseudomonadati</taxon>
        <taxon>Pseudomonadota</taxon>
        <taxon>Betaproteobacteria</taxon>
        <taxon>Burkholderiales</taxon>
        <taxon>Oxalobacteraceae</taxon>
        <taxon>Undibacterium</taxon>
    </lineage>
</organism>
<comment type="caution">
    <text evidence="2">The sequence shown here is derived from an EMBL/GenBank/DDBJ whole genome shotgun (WGS) entry which is preliminary data.</text>
</comment>
<dbReference type="Pfam" id="PF17963">
    <property type="entry name" value="Big_9"/>
    <property type="match status" value="14"/>
</dbReference>
<gene>
    <name evidence="2" type="ORF">H8K52_02610</name>
</gene>
<reference evidence="2 3" key="1">
    <citation type="submission" date="2020-08" db="EMBL/GenBank/DDBJ databases">
        <title>Novel species isolated from subtropical streams in China.</title>
        <authorList>
            <person name="Lu H."/>
        </authorList>
    </citation>
    <scope>NUCLEOTIDE SEQUENCE [LARGE SCALE GENOMIC DNA]</scope>
    <source>
        <strain evidence="2 3">KACC 16656</strain>
    </source>
</reference>
<protein>
    <submittedName>
        <fullName evidence="2">Tandem-95 repeat protein</fullName>
    </submittedName>
</protein>